<feature type="compositionally biased region" description="Polar residues" evidence="7">
    <location>
        <begin position="406"/>
        <end position="416"/>
    </location>
</feature>
<dbReference type="KEGG" id="cqu:CpipJ_CPIJ012327"/>
<evidence type="ECO:0000259" key="8">
    <source>
        <dbReference type="PROSITE" id="PS50157"/>
    </source>
</evidence>
<dbReference type="GO" id="GO:0008270">
    <property type="term" value="F:zinc ion binding"/>
    <property type="evidence" value="ECO:0007669"/>
    <property type="project" value="UniProtKB-KW"/>
</dbReference>
<proteinExistence type="predicted"/>
<dbReference type="InterPro" id="IPR013087">
    <property type="entry name" value="Znf_C2H2_type"/>
</dbReference>
<dbReference type="PANTHER" id="PTHR24377">
    <property type="entry name" value="IP01015P-RELATED"/>
    <property type="match status" value="1"/>
</dbReference>
<dbReference type="VEuPathDB" id="VectorBase:CPIJ012327"/>
<dbReference type="HOGENOM" id="CLU_002678_94_13_1"/>
<evidence type="ECO:0000256" key="7">
    <source>
        <dbReference type="SAM" id="MobiDB-lite"/>
    </source>
</evidence>
<dbReference type="GO" id="GO:0005634">
    <property type="term" value="C:nucleus"/>
    <property type="evidence" value="ECO:0007669"/>
    <property type="project" value="UniProtKB-ARBA"/>
</dbReference>
<dbReference type="InterPro" id="IPR036236">
    <property type="entry name" value="Znf_C2H2_sf"/>
</dbReference>
<dbReference type="FunFam" id="3.30.160.60:FF:000446">
    <property type="entry name" value="Zinc finger protein"/>
    <property type="match status" value="1"/>
</dbReference>
<dbReference type="InterPro" id="IPR050826">
    <property type="entry name" value="Krueppel_C2H2_ZnFinger"/>
</dbReference>
<name>B0WYD9_CULQU</name>
<feature type="domain" description="C2H2-type" evidence="8">
    <location>
        <begin position="680"/>
        <end position="707"/>
    </location>
</feature>
<feature type="domain" description="C2H2-type" evidence="8">
    <location>
        <begin position="357"/>
        <end position="384"/>
    </location>
</feature>
<feature type="domain" description="C2H2-type" evidence="8">
    <location>
        <begin position="708"/>
        <end position="736"/>
    </location>
</feature>
<evidence type="ECO:0000256" key="5">
    <source>
        <dbReference type="ARBA" id="ARBA00023242"/>
    </source>
</evidence>
<reference evidence="9" key="1">
    <citation type="submission" date="2007-03" db="EMBL/GenBank/DDBJ databases">
        <title>Annotation of Culex pipiens quinquefasciatus.</title>
        <authorList>
            <consortium name="The Broad Institute Genome Sequencing Platform"/>
            <person name="Atkinson P.W."/>
            <person name="Hemingway J."/>
            <person name="Christensen B.M."/>
            <person name="Higgs S."/>
            <person name="Kodira C."/>
            <person name="Hannick L."/>
            <person name="Megy K."/>
            <person name="O'Leary S."/>
            <person name="Pearson M."/>
            <person name="Haas B.J."/>
            <person name="Mauceli E."/>
            <person name="Wortman J.R."/>
            <person name="Lee N.H."/>
            <person name="Guigo R."/>
            <person name="Stanke M."/>
            <person name="Alvarado L."/>
            <person name="Amedeo P."/>
            <person name="Antoine C.H."/>
            <person name="Arensburger P."/>
            <person name="Bidwell S.L."/>
            <person name="Crawford M."/>
            <person name="Camaro F."/>
            <person name="Devon K."/>
            <person name="Engels R."/>
            <person name="Hammond M."/>
            <person name="Howarth C."/>
            <person name="Koehrsen M."/>
            <person name="Lawson D."/>
            <person name="Montgomery P."/>
            <person name="Nene V."/>
            <person name="Nusbaum C."/>
            <person name="Puiu D."/>
            <person name="Romero-Severson J."/>
            <person name="Severson D.W."/>
            <person name="Shumway M."/>
            <person name="Sisk P."/>
            <person name="Stolte C."/>
            <person name="Zeng Q."/>
            <person name="Eisenstadt E."/>
            <person name="Fraser-Liggett C."/>
            <person name="Strausberg R."/>
            <person name="Galagan J."/>
            <person name="Birren B."/>
            <person name="Collins F.H."/>
        </authorList>
    </citation>
    <scope>NUCLEOTIDE SEQUENCE [LARGE SCALE GENOMIC DNA]</scope>
    <source>
        <strain evidence="9">JHB</strain>
    </source>
</reference>
<evidence type="ECO:0000256" key="6">
    <source>
        <dbReference type="PROSITE-ProRule" id="PRU00042"/>
    </source>
</evidence>
<dbReference type="eggNOG" id="KOG1721">
    <property type="taxonomic scope" value="Eukaryota"/>
</dbReference>
<protein>
    <recommendedName>
        <fullName evidence="8">C2H2-type domain-containing protein</fullName>
    </recommendedName>
</protein>
<feature type="domain" description="C2H2-type" evidence="8">
    <location>
        <begin position="563"/>
        <end position="586"/>
    </location>
</feature>
<feature type="compositionally biased region" description="Acidic residues" evidence="7">
    <location>
        <begin position="113"/>
        <end position="130"/>
    </location>
</feature>
<evidence type="ECO:0000313" key="11">
    <source>
        <dbReference type="Proteomes" id="UP000002320"/>
    </source>
</evidence>
<feature type="domain" description="C2H2-type" evidence="8">
    <location>
        <begin position="502"/>
        <end position="530"/>
    </location>
</feature>
<feature type="compositionally biased region" description="Basic and acidic residues" evidence="7">
    <location>
        <begin position="418"/>
        <end position="433"/>
    </location>
</feature>
<feature type="domain" description="C2H2-type" evidence="8">
    <location>
        <begin position="296"/>
        <end position="324"/>
    </location>
</feature>
<evidence type="ECO:0000313" key="9">
    <source>
        <dbReference type="EMBL" id="EDS37016.1"/>
    </source>
</evidence>
<dbReference type="PROSITE" id="PS00028">
    <property type="entry name" value="ZINC_FINGER_C2H2_1"/>
    <property type="match status" value="11"/>
</dbReference>
<evidence type="ECO:0000256" key="1">
    <source>
        <dbReference type="ARBA" id="ARBA00022723"/>
    </source>
</evidence>
<dbReference type="Gene3D" id="3.40.1800.20">
    <property type="match status" value="1"/>
</dbReference>
<sequence>MALPKSCVNNEIALKKINIRFLAKYETGDFHGEEKEPTKRRTMRSGIIGGSQSGCCTRCRRFTTPRSDYEQSVLCTSCWEKIDEFHKFYCEVANTHRADVLLQGDQVIQVKEEEIDEESDEISAEEDTLEEPSSTRGRERKKSPLEDEEFEAPVDVKLEEVPEEFDSEQIDVEQPKLEVGLGDEQSSSDSDEETDEEEDDSGSESSRPIAARKRKASQARRRGQQAKGSYSAEKESLIRKHFPRLPCDQCPEQWPNFKQLTKHARREHDSLPTVVCCKQSYQKQVFLFYHLLKHKFYCKECDRCYKTVDSFAMHNMLNHTPEEEKRFRCHLCETAFVSEPLLTSHLNWHATVEPKNIVCQKCNKFFSNTRMLEEHTTTHHPESLAPDGVGYPANVDGTAFFEQQSTLDHPADNTTVKKSHEGKQNRRKTPQDHAREDELIRKYCALNCEQCDYTAETFNQLELHYKHAHDERGGYATCCARKFTKKSRLYEHVCVHENPQHFKCAICAKTFLNSFGLSNHMMWKHTPDSEKPFRCDVCGSRFWKDYLLKQHMEYHLALEEKKFACKECNRFFGTNLLLKSHEQSTHGLSASWVCDVCAKGFAMKSALEFHRQQHSQEGRAALKAQCEHCKIWLKNIKSLRSHVKRCKSEPVPCDVCGKECSNAMSLRSHKKFVHTNATTYSCSFCAKPFKRLLRLKEHEAGHTGELLYKCEYCPRTCNSSSNMYTHKKVAHPEQWAEKMSQRHQR</sequence>
<feature type="compositionally biased region" description="Acidic residues" evidence="7">
    <location>
        <begin position="189"/>
        <end position="202"/>
    </location>
</feature>
<keyword evidence="1" id="KW-0479">Metal-binding</keyword>
<dbReference type="AlphaFoldDB" id="B0WYD9"/>
<accession>B0WYD9</accession>
<dbReference type="SUPFAM" id="SSF57667">
    <property type="entry name" value="beta-beta-alpha zinc fingers"/>
    <property type="match status" value="6"/>
</dbReference>
<dbReference type="InParanoid" id="B0WYD9"/>
<dbReference type="OrthoDB" id="338531at2759"/>
<dbReference type="EnsemblMetazoa" id="CPIJ012327-RA">
    <property type="protein sequence ID" value="CPIJ012327-PA"/>
    <property type="gene ID" value="CPIJ012327"/>
</dbReference>
<feature type="compositionally biased region" description="Basic residues" evidence="7">
    <location>
        <begin position="210"/>
        <end position="224"/>
    </location>
</feature>
<dbReference type="OMA" id="CEVANTH"/>
<keyword evidence="11" id="KW-1185">Reference proteome</keyword>
<dbReference type="VEuPathDB" id="VectorBase:CQUJHB017155"/>
<evidence type="ECO:0000256" key="2">
    <source>
        <dbReference type="ARBA" id="ARBA00022737"/>
    </source>
</evidence>
<reference evidence="10" key="2">
    <citation type="submission" date="2021-02" db="UniProtKB">
        <authorList>
            <consortium name="EnsemblMetazoa"/>
        </authorList>
    </citation>
    <scope>IDENTIFICATION</scope>
    <source>
        <strain evidence="10">JHB</strain>
    </source>
</reference>
<evidence type="ECO:0000313" key="10">
    <source>
        <dbReference type="EnsemblMetazoa" id="CPIJ012327-PA"/>
    </source>
</evidence>
<gene>
    <name evidence="10" type="primary">6044987</name>
    <name evidence="9" type="ORF">CpipJ_CPIJ012327</name>
</gene>
<dbReference type="Gene3D" id="3.30.160.60">
    <property type="entry name" value="Classic Zinc Finger"/>
    <property type="match status" value="6"/>
</dbReference>
<dbReference type="Proteomes" id="UP000002320">
    <property type="component" value="Unassembled WGS sequence"/>
</dbReference>
<feature type="region of interest" description="Disordered" evidence="7">
    <location>
        <begin position="406"/>
        <end position="433"/>
    </location>
</feature>
<feature type="domain" description="C2H2-type" evidence="8">
    <location>
        <begin position="533"/>
        <end position="560"/>
    </location>
</feature>
<feature type="domain" description="C2H2-type" evidence="8">
    <location>
        <begin position="327"/>
        <end position="354"/>
    </location>
</feature>
<feature type="domain" description="C2H2-type" evidence="8">
    <location>
        <begin position="592"/>
        <end position="619"/>
    </location>
</feature>
<keyword evidence="2" id="KW-0677">Repeat</keyword>
<keyword evidence="5" id="KW-0539">Nucleus</keyword>
<feature type="region of interest" description="Disordered" evidence="7">
    <location>
        <begin position="113"/>
        <end position="235"/>
    </location>
</feature>
<dbReference type="VEuPathDB" id="VectorBase:CQUJHB010545"/>
<organism>
    <name type="scientific">Culex quinquefasciatus</name>
    <name type="common">Southern house mosquito</name>
    <name type="synonym">Culex pungens</name>
    <dbReference type="NCBI Taxonomy" id="7176"/>
    <lineage>
        <taxon>Eukaryota</taxon>
        <taxon>Metazoa</taxon>
        <taxon>Ecdysozoa</taxon>
        <taxon>Arthropoda</taxon>
        <taxon>Hexapoda</taxon>
        <taxon>Insecta</taxon>
        <taxon>Pterygota</taxon>
        <taxon>Neoptera</taxon>
        <taxon>Endopterygota</taxon>
        <taxon>Diptera</taxon>
        <taxon>Nematocera</taxon>
        <taxon>Culicoidea</taxon>
        <taxon>Culicidae</taxon>
        <taxon>Culicinae</taxon>
        <taxon>Culicini</taxon>
        <taxon>Culex</taxon>
        <taxon>Culex</taxon>
    </lineage>
</organism>
<feature type="compositionally biased region" description="Acidic residues" evidence="7">
    <location>
        <begin position="161"/>
        <end position="171"/>
    </location>
</feature>
<dbReference type="STRING" id="7176.B0WYD9"/>
<evidence type="ECO:0000256" key="4">
    <source>
        <dbReference type="ARBA" id="ARBA00022833"/>
    </source>
</evidence>
<keyword evidence="3 6" id="KW-0863">Zinc-finger</keyword>
<dbReference type="SMART" id="SM00355">
    <property type="entry name" value="ZnF_C2H2"/>
    <property type="match status" value="13"/>
</dbReference>
<dbReference type="PROSITE" id="PS50157">
    <property type="entry name" value="ZINC_FINGER_C2H2_2"/>
    <property type="match status" value="10"/>
</dbReference>
<keyword evidence="4" id="KW-0862">Zinc</keyword>
<feature type="domain" description="C2H2-type" evidence="8">
    <location>
        <begin position="651"/>
        <end position="679"/>
    </location>
</feature>
<dbReference type="EMBL" id="DS232187">
    <property type="protein sequence ID" value="EDS37016.1"/>
    <property type="molecule type" value="Genomic_DNA"/>
</dbReference>
<evidence type="ECO:0000256" key="3">
    <source>
        <dbReference type="ARBA" id="ARBA00022771"/>
    </source>
</evidence>